<keyword evidence="1" id="KW-0472">Membrane</keyword>
<feature type="transmembrane region" description="Helical" evidence="1">
    <location>
        <begin position="73"/>
        <end position="96"/>
    </location>
</feature>
<evidence type="ECO:0000256" key="1">
    <source>
        <dbReference type="SAM" id="Phobius"/>
    </source>
</evidence>
<comment type="caution">
    <text evidence="2">The sequence shown here is derived from an EMBL/GenBank/DDBJ whole genome shotgun (WGS) entry which is preliminary data.</text>
</comment>
<protein>
    <submittedName>
        <fullName evidence="2">Uncharacterized protein</fullName>
    </submittedName>
</protein>
<gene>
    <name evidence="2" type="ORF">DEH80_02010</name>
</gene>
<proteinExistence type="predicted"/>
<feature type="transmembrane region" description="Helical" evidence="1">
    <location>
        <begin position="102"/>
        <end position="120"/>
    </location>
</feature>
<dbReference type="OrthoDB" id="7907428at2"/>
<feature type="transmembrane region" description="Helical" evidence="1">
    <location>
        <begin position="38"/>
        <end position="61"/>
    </location>
</feature>
<dbReference type="AlphaFoldDB" id="A0A363UPU7"/>
<dbReference type="Proteomes" id="UP000251800">
    <property type="component" value="Unassembled WGS sequence"/>
</dbReference>
<accession>A0A363UPU7</accession>
<keyword evidence="1" id="KW-0812">Transmembrane</keyword>
<dbReference type="EMBL" id="QEQK01000002">
    <property type="protein sequence ID" value="PWN57506.1"/>
    <property type="molecule type" value="Genomic_DNA"/>
</dbReference>
<evidence type="ECO:0000313" key="2">
    <source>
        <dbReference type="EMBL" id="PWN57506.1"/>
    </source>
</evidence>
<reference evidence="2 3" key="1">
    <citation type="submission" date="2018-05" db="EMBL/GenBank/DDBJ databases">
        <title>Abyssibacter profundi OUC007T gen. nov., sp. nov, a marine bacterium isolated from seawater of the Mariana Trench.</title>
        <authorList>
            <person name="Zhou S."/>
        </authorList>
    </citation>
    <scope>NUCLEOTIDE SEQUENCE [LARGE SCALE GENOMIC DNA]</scope>
    <source>
        <strain evidence="2 3">OUC007</strain>
    </source>
</reference>
<keyword evidence="1" id="KW-1133">Transmembrane helix</keyword>
<evidence type="ECO:0000313" key="3">
    <source>
        <dbReference type="Proteomes" id="UP000251800"/>
    </source>
</evidence>
<organism evidence="2 3">
    <name type="scientific">Abyssibacter profundi</name>
    <dbReference type="NCBI Taxonomy" id="2182787"/>
    <lineage>
        <taxon>Bacteria</taxon>
        <taxon>Pseudomonadati</taxon>
        <taxon>Pseudomonadota</taxon>
        <taxon>Gammaproteobacteria</taxon>
        <taxon>Chromatiales</taxon>
        <taxon>Oceanococcaceae</taxon>
        <taxon>Abyssibacter</taxon>
    </lineage>
</organism>
<sequence>MLGSVTQTQFNLAALQSLGTPIPLGVRAATTWQDLAGFAPSLAGITAGGFMVAFIVSGLLAHWLRDLRLPLHVLAGATALITAFVIMNQLFGITAVAATRSLAGLLALGVCGAVGGWVFARISRRGARKGT</sequence>
<name>A0A363UPU7_9GAMM</name>
<keyword evidence="3" id="KW-1185">Reference proteome</keyword>